<dbReference type="AlphaFoldDB" id="B1Y9Y0"/>
<sequence>MYVGLMIKVVIHHTCKSSYVLYKALRGTPGIAFEMVGTRYLPYLKSYILSVPAVFNDGRLILLDPVEPNDVLALRDGKTEKDLDLDEAAENFMRGVMASQAILAAVMLYKSLKPALEPELVAVLSRARYHRQEDKTDQITRRLAEREEELIRENWERLVKILTFGLVREMYWLGADVDNVEPIHVKMWLLAKATVGRLGLPYPKPAVPEDVAAAVYTTLKESGRRYLDKVAEEQTTILTDADFMSLAKV</sequence>
<accession>B1Y9Y0</accession>
<dbReference type="EMBL" id="CP001014">
    <property type="protein sequence ID" value="ACB40530.1"/>
    <property type="molecule type" value="Genomic_DNA"/>
</dbReference>
<evidence type="ECO:0008006" key="3">
    <source>
        <dbReference type="Google" id="ProtNLM"/>
    </source>
</evidence>
<dbReference type="HOGENOM" id="CLU_095574_0_0_2"/>
<organism evidence="1 2">
    <name type="scientific">Pyrobaculum neutrophilum (strain DSM 2338 / JCM 9278 / NBRC 100436 / V24Sta)</name>
    <name type="common">Thermoproteus neutrophilus</name>
    <dbReference type="NCBI Taxonomy" id="444157"/>
    <lineage>
        <taxon>Archaea</taxon>
        <taxon>Thermoproteota</taxon>
        <taxon>Thermoprotei</taxon>
        <taxon>Thermoproteales</taxon>
        <taxon>Thermoproteaceae</taxon>
        <taxon>Pyrobaculum</taxon>
    </lineage>
</organism>
<evidence type="ECO:0000313" key="1">
    <source>
        <dbReference type="EMBL" id="ACB40530.1"/>
    </source>
</evidence>
<protein>
    <recommendedName>
        <fullName evidence="3">Thioredoxin/glutaredoxin-like protein</fullName>
    </recommendedName>
</protein>
<gene>
    <name evidence="1" type="ordered locus">Tneu_1607</name>
</gene>
<dbReference type="STRING" id="444157.Tneu_1607"/>
<reference evidence="1" key="1">
    <citation type="submission" date="2008-03" db="EMBL/GenBank/DDBJ databases">
        <title>Complete sequence of Thermoproteus neutrophilus V24Sta.</title>
        <authorList>
            <consortium name="US DOE Joint Genome Institute"/>
            <person name="Copeland A."/>
            <person name="Lucas S."/>
            <person name="Lapidus A."/>
            <person name="Glavina del Rio T."/>
            <person name="Dalin E."/>
            <person name="Tice H."/>
            <person name="Bruce D."/>
            <person name="Goodwin L."/>
            <person name="Pitluck S."/>
            <person name="Sims D."/>
            <person name="Brettin T."/>
            <person name="Detter J.C."/>
            <person name="Han C."/>
            <person name="Kuske C.R."/>
            <person name="Schmutz J."/>
            <person name="Larimer F."/>
            <person name="Land M."/>
            <person name="Hauser L."/>
            <person name="Kyrpides N."/>
            <person name="Mikhailova N."/>
            <person name="Biddle J.F."/>
            <person name="Zhang Z."/>
            <person name="Fitz-Gibbon S.T."/>
            <person name="Lowe T.M."/>
            <person name="Saltikov C."/>
            <person name="House C.H."/>
            <person name="Richardson P."/>
        </authorList>
    </citation>
    <scope>NUCLEOTIDE SEQUENCE [LARGE SCALE GENOMIC DNA]</scope>
    <source>
        <strain evidence="1">V24Sta</strain>
    </source>
</reference>
<dbReference type="KEGG" id="tne:Tneu_1607"/>
<keyword evidence="2" id="KW-1185">Reference proteome</keyword>
<dbReference type="eggNOG" id="arCOG04235">
    <property type="taxonomic scope" value="Archaea"/>
</dbReference>
<evidence type="ECO:0000313" key="2">
    <source>
        <dbReference type="Proteomes" id="UP000001694"/>
    </source>
</evidence>
<name>B1Y9Y0_PYRNV</name>
<dbReference type="Proteomes" id="UP000001694">
    <property type="component" value="Chromosome"/>
</dbReference>
<proteinExistence type="predicted"/>